<name>A0A4Z2GIN8_9TELE</name>
<evidence type="ECO:0000313" key="2">
    <source>
        <dbReference type="EMBL" id="TNN53357.1"/>
    </source>
</evidence>
<dbReference type="Proteomes" id="UP000314294">
    <property type="component" value="Unassembled WGS sequence"/>
</dbReference>
<organism evidence="2 3">
    <name type="scientific">Liparis tanakae</name>
    <name type="common">Tanaka's snailfish</name>
    <dbReference type="NCBI Taxonomy" id="230148"/>
    <lineage>
        <taxon>Eukaryota</taxon>
        <taxon>Metazoa</taxon>
        <taxon>Chordata</taxon>
        <taxon>Craniata</taxon>
        <taxon>Vertebrata</taxon>
        <taxon>Euteleostomi</taxon>
        <taxon>Actinopterygii</taxon>
        <taxon>Neopterygii</taxon>
        <taxon>Teleostei</taxon>
        <taxon>Neoteleostei</taxon>
        <taxon>Acanthomorphata</taxon>
        <taxon>Eupercaria</taxon>
        <taxon>Perciformes</taxon>
        <taxon>Cottioidei</taxon>
        <taxon>Cottales</taxon>
        <taxon>Liparidae</taxon>
        <taxon>Liparis</taxon>
    </lineage>
</organism>
<feature type="region of interest" description="Disordered" evidence="1">
    <location>
        <begin position="1"/>
        <end position="38"/>
    </location>
</feature>
<comment type="caution">
    <text evidence="2">The sequence shown here is derived from an EMBL/GenBank/DDBJ whole genome shotgun (WGS) entry which is preliminary data.</text>
</comment>
<evidence type="ECO:0000256" key="1">
    <source>
        <dbReference type="SAM" id="MobiDB-lite"/>
    </source>
</evidence>
<gene>
    <name evidence="2" type="ORF">EYF80_036424</name>
</gene>
<dbReference type="EMBL" id="SRLO01000518">
    <property type="protein sequence ID" value="TNN53357.1"/>
    <property type="molecule type" value="Genomic_DNA"/>
</dbReference>
<proteinExistence type="predicted"/>
<sequence length="123" mass="13462">MLSQPPSSTKPGKRTTCETTRTRRTHFRSGKSEETDEKSQARCVGTQWFLTALEADVRQQMGFYGGLGGLQDSPHHQVHHARRRAHQVDHLGVAHVAHAFLLCSTGLVLKASSTSSSPSVLSL</sequence>
<protein>
    <submittedName>
        <fullName evidence="2">Uncharacterized protein</fullName>
    </submittedName>
</protein>
<feature type="compositionally biased region" description="Polar residues" evidence="1">
    <location>
        <begin position="1"/>
        <end position="10"/>
    </location>
</feature>
<accession>A0A4Z2GIN8</accession>
<dbReference type="AlphaFoldDB" id="A0A4Z2GIN8"/>
<evidence type="ECO:0000313" key="3">
    <source>
        <dbReference type="Proteomes" id="UP000314294"/>
    </source>
</evidence>
<reference evidence="2 3" key="1">
    <citation type="submission" date="2019-03" db="EMBL/GenBank/DDBJ databases">
        <title>First draft genome of Liparis tanakae, snailfish: a comprehensive survey of snailfish specific genes.</title>
        <authorList>
            <person name="Kim W."/>
            <person name="Song I."/>
            <person name="Jeong J.-H."/>
            <person name="Kim D."/>
            <person name="Kim S."/>
            <person name="Ryu S."/>
            <person name="Song J.Y."/>
            <person name="Lee S.K."/>
        </authorList>
    </citation>
    <scope>NUCLEOTIDE SEQUENCE [LARGE SCALE GENOMIC DNA]</scope>
    <source>
        <tissue evidence="2">Muscle</tissue>
    </source>
</reference>
<keyword evidence="3" id="KW-1185">Reference proteome</keyword>